<evidence type="ECO:0000313" key="4">
    <source>
        <dbReference type="Proteomes" id="UP001430149"/>
    </source>
</evidence>
<protein>
    <submittedName>
        <fullName evidence="3">Response regulator</fullName>
    </submittedName>
</protein>
<evidence type="ECO:0000313" key="3">
    <source>
        <dbReference type="EMBL" id="MBM7127553.1"/>
    </source>
</evidence>
<dbReference type="InterPro" id="IPR011006">
    <property type="entry name" value="CheY-like_superfamily"/>
</dbReference>
<dbReference type="SMART" id="SM00448">
    <property type="entry name" value="REC"/>
    <property type="match status" value="1"/>
</dbReference>
<dbReference type="EMBL" id="JADIKE010000039">
    <property type="protein sequence ID" value="MBM7127553.1"/>
    <property type="molecule type" value="Genomic_DNA"/>
</dbReference>
<reference evidence="3" key="1">
    <citation type="submission" date="2020-10" db="EMBL/GenBank/DDBJ databases">
        <title>Phylogeny of dyella-like bacteria.</title>
        <authorList>
            <person name="Fu J."/>
        </authorList>
    </citation>
    <scope>NUCLEOTIDE SEQUENCE</scope>
    <source>
        <strain evidence="3">DHOC52</strain>
    </source>
</reference>
<dbReference type="RefSeq" id="WP_204684071.1">
    <property type="nucleotide sequence ID" value="NZ_BSNR01000014.1"/>
</dbReference>
<dbReference type="Proteomes" id="UP001430149">
    <property type="component" value="Unassembled WGS sequence"/>
</dbReference>
<evidence type="ECO:0000256" key="1">
    <source>
        <dbReference type="PROSITE-ProRule" id="PRU00169"/>
    </source>
</evidence>
<keyword evidence="1" id="KW-0597">Phosphoprotein</keyword>
<evidence type="ECO:0000259" key="2">
    <source>
        <dbReference type="PROSITE" id="PS50110"/>
    </source>
</evidence>
<dbReference type="PROSITE" id="PS50110">
    <property type="entry name" value="RESPONSE_REGULATORY"/>
    <property type="match status" value="1"/>
</dbReference>
<dbReference type="Pfam" id="PF00072">
    <property type="entry name" value="Response_reg"/>
    <property type="match status" value="1"/>
</dbReference>
<dbReference type="Gene3D" id="3.40.50.2300">
    <property type="match status" value="1"/>
</dbReference>
<organism evidence="3 4">
    <name type="scientific">Dyella flava</name>
    <dbReference type="NCBI Taxonomy" id="1920170"/>
    <lineage>
        <taxon>Bacteria</taxon>
        <taxon>Pseudomonadati</taxon>
        <taxon>Pseudomonadota</taxon>
        <taxon>Gammaproteobacteria</taxon>
        <taxon>Lysobacterales</taxon>
        <taxon>Rhodanobacteraceae</taxon>
        <taxon>Dyella</taxon>
    </lineage>
</organism>
<feature type="domain" description="Response regulatory" evidence="2">
    <location>
        <begin position="2"/>
        <end position="115"/>
    </location>
</feature>
<gene>
    <name evidence="3" type="ORF">ISP19_19420</name>
</gene>
<feature type="modified residue" description="4-aspartylphosphate" evidence="1">
    <location>
        <position position="52"/>
    </location>
</feature>
<proteinExistence type="predicted"/>
<dbReference type="InterPro" id="IPR001789">
    <property type="entry name" value="Sig_transdc_resp-reg_receiver"/>
</dbReference>
<sequence>MHVLVVDNDLDTCDLASHTLSKAGYKVFQARGVAEALRLSHQYPDIGVVVTDMRLDHQITGMEMAGKMRQSRRHRHYILASGDWDALGPQYPHDMSVLRKPYGKAELLRAVRYGVACLRTSDASPMLRKSRKTQLLLA</sequence>
<keyword evidence="4" id="KW-1185">Reference proteome</keyword>
<accession>A0ABS2KB12</accession>
<dbReference type="SUPFAM" id="SSF52172">
    <property type="entry name" value="CheY-like"/>
    <property type="match status" value="1"/>
</dbReference>
<name>A0ABS2KB12_9GAMM</name>
<comment type="caution">
    <text evidence="3">The sequence shown here is derived from an EMBL/GenBank/DDBJ whole genome shotgun (WGS) entry which is preliminary data.</text>
</comment>